<evidence type="ECO:0000256" key="5">
    <source>
        <dbReference type="ARBA" id="ARBA00022692"/>
    </source>
</evidence>
<keyword evidence="7" id="KW-0998">Cell outer membrane</keyword>
<gene>
    <name evidence="10" type="ORF">Strain138_002476</name>
    <name evidence="11" type="ORF">Strain318_002476</name>
</gene>
<keyword evidence="6" id="KW-0472">Membrane</keyword>
<reference evidence="11" key="1">
    <citation type="submission" date="2023-07" db="EMBL/GenBank/DDBJ databases">
        <authorList>
            <person name="Haufschild T."/>
            <person name="Kallscheuer N."/>
            <person name="Hammer J."/>
            <person name="Kohn T."/>
            <person name="Kabuu M."/>
            <person name="Jogler M."/>
            <person name="Wohfarth N."/>
            <person name="Heuer A."/>
            <person name="Rohde M."/>
            <person name="van Teeseling M.C.F."/>
            <person name="Jogler C."/>
        </authorList>
    </citation>
    <scope>NUCLEOTIDE SEQUENCE</scope>
    <source>
        <strain evidence="10">Strain 138</strain>
        <strain evidence="11">Strain 318</strain>
    </source>
</reference>
<dbReference type="InterPro" id="IPR051906">
    <property type="entry name" value="TolC-like"/>
</dbReference>
<sequence length="421" mass="44491">MSFRTRGTAHLRALVLLACLAAPAAAQQAADPLPLDSAVQRALRAHPRVAAARAALLAADARTRQAAALANPSLSWQYERTSRAGAENSQHITTLAQPLALGQRAARRDAAAADAQAAAADLRAAELDVAVMTVTAYAAVLEAERRLSIATQSARAFAEAQRIVDARLAAGDASGYEQRRVQLEAARYTAVREARAVEARRARRALRALVDPAHRGDDVPFALTFDATRAPTLSDDSLLAQGLAQRPDLQAARARVEARVASARLAQWERLPVPTLVGGLKTETAAGLGALRGIAAGVTIPLPLFDRRTGARDAAAADAEQVRQELVELQRQATQEIIAASDALRSAATQLALLEPALGENAARALAAVNAAFAEGDIPLEAWLNGLRAYDEAEEAFATLRADALVRRAELARAIGQPFLD</sequence>
<dbReference type="EMBL" id="CP130613">
    <property type="protein sequence ID" value="WKW16068.1"/>
    <property type="molecule type" value="Genomic_DNA"/>
</dbReference>
<dbReference type="Gene3D" id="1.20.1600.10">
    <property type="entry name" value="Outer membrane efflux proteins (OEP)"/>
    <property type="match status" value="1"/>
</dbReference>
<feature type="coiled-coil region" evidence="8">
    <location>
        <begin position="312"/>
        <end position="339"/>
    </location>
</feature>
<feature type="signal peptide" evidence="9">
    <location>
        <begin position="1"/>
        <end position="29"/>
    </location>
</feature>
<evidence type="ECO:0000313" key="10">
    <source>
        <dbReference type="EMBL" id="WKW13161.1"/>
    </source>
</evidence>
<dbReference type="Proteomes" id="UP001229955">
    <property type="component" value="Chromosome"/>
</dbReference>
<proteinExistence type="inferred from homology"/>
<evidence type="ECO:0000256" key="2">
    <source>
        <dbReference type="ARBA" id="ARBA00007613"/>
    </source>
</evidence>
<dbReference type="PANTHER" id="PTHR30026:SF20">
    <property type="entry name" value="OUTER MEMBRANE PROTEIN TOLC"/>
    <property type="match status" value="1"/>
</dbReference>
<dbReference type="GO" id="GO:0009279">
    <property type="term" value="C:cell outer membrane"/>
    <property type="evidence" value="ECO:0007669"/>
    <property type="project" value="UniProtKB-SubCell"/>
</dbReference>
<comment type="similarity">
    <text evidence="2">Belongs to the outer membrane factor (OMF) (TC 1.B.17) family.</text>
</comment>
<keyword evidence="5" id="KW-0812">Transmembrane</keyword>
<evidence type="ECO:0000256" key="8">
    <source>
        <dbReference type="SAM" id="Coils"/>
    </source>
</evidence>
<evidence type="ECO:0000256" key="3">
    <source>
        <dbReference type="ARBA" id="ARBA00022448"/>
    </source>
</evidence>
<keyword evidence="12" id="KW-1185">Reference proteome</keyword>
<dbReference type="GO" id="GO:0015288">
    <property type="term" value="F:porin activity"/>
    <property type="evidence" value="ECO:0007669"/>
    <property type="project" value="TreeGrafter"/>
</dbReference>
<name>A0AA49K2L9_9BACT</name>
<keyword evidence="9" id="KW-0732">Signal</keyword>
<evidence type="ECO:0000256" key="6">
    <source>
        <dbReference type="ARBA" id="ARBA00023136"/>
    </source>
</evidence>
<organism evidence="11 12">
    <name type="scientific">Pseudogemmatithrix spongiicola</name>
    <dbReference type="NCBI Taxonomy" id="3062599"/>
    <lineage>
        <taxon>Bacteria</taxon>
        <taxon>Pseudomonadati</taxon>
        <taxon>Gemmatimonadota</taxon>
        <taxon>Gemmatimonadia</taxon>
        <taxon>Gemmatimonadales</taxon>
        <taxon>Gemmatimonadaceae</taxon>
        <taxon>Pseudogemmatithrix</taxon>
    </lineage>
</organism>
<keyword evidence="8" id="KW-0175">Coiled coil</keyword>
<dbReference type="KEGG" id="pspc:Strain318_002476"/>
<feature type="chain" id="PRO_5041455558" evidence="9">
    <location>
        <begin position="30"/>
        <end position="421"/>
    </location>
</feature>
<evidence type="ECO:0000256" key="4">
    <source>
        <dbReference type="ARBA" id="ARBA00022452"/>
    </source>
</evidence>
<accession>A0AA49JWA4</accession>
<evidence type="ECO:0000256" key="9">
    <source>
        <dbReference type="SAM" id="SignalP"/>
    </source>
</evidence>
<dbReference type="InterPro" id="IPR003423">
    <property type="entry name" value="OMP_efflux"/>
</dbReference>
<evidence type="ECO:0000256" key="7">
    <source>
        <dbReference type="ARBA" id="ARBA00023237"/>
    </source>
</evidence>
<dbReference type="PANTHER" id="PTHR30026">
    <property type="entry name" value="OUTER MEMBRANE PROTEIN TOLC"/>
    <property type="match status" value="1"/>
</dbReference>
<keyword evidence="3" id="KW-0813">Transport</keyword>
<accession>A0AA49K2L9</accession>
<evidence type="ECO:0000313" key="12">
    <source>
        <dbReference type="Proteomes" id="UP001229955"/>
    </source>
</evidence>
<dbReference type="GO" id="GO:0015562">
    <property type="term" value="F:efflux transmembrane transporter activity"/>
    <property type="evidence" value="ECO:0007669"/>
    <property type="project" value="InterPro"/>
</dbReference>
<evidence type="ECO:0000256" key="1">
    <source>
        <dbReference type="ARBA" id="ARBA00004442"/>
    </source>
</evidence>
<dbReference type="AlphaFoldDB" id="A0AA49K2L9"/>
<protein>
    <submittedName>
        <fullName evidence="11">TolC family protein</fullName>
    </submittedName>
</protein>
<comment type="subcellular location">
    <subcellularLocation>
        <location evidence="1">Cell outer membrane</location>
    </subcellularLocation>
</comment>
<dbReference type="Pfam" id="PF02321">
    <property type="entry name" value="OEP"/>
    <property type="match status" value="2"/>
</dbReference>
<keyword evidence="4" id="KW-1134">Transmembrane beta strand</keyword>
<dbReference type="GO" id="GO:1990281">
    <property type="term" value="C:efflux pump complex"/>
    <property type="evidence" value="ECO:0007669"/>
    <property type="project" value="TreeGrafter"/>
</dbReference>
<dbReference type="EMBL" id="CP130612">
    <property type="protein sequence ID" value="WKW13161.1"/>
    <property type="molecule type" value="Genomic_DNA"/>
</dbReference>
<dbReference type="RefSeq" id="WP_367886023.1">
    <property type="nucleotide sequence ID" value="NZ_CP130612.1"/>
</dbReference>
<dbReference type="SUPFAM" id="SSF56954">
    <property type="entry name" value="Outer membrane efflux proteins (OEP)"/>
    <property type="match status" value="1"/>
</dbReference>
<evidence type="ECO:0000313" key="11">
    <source>
        <dbReference type="EMBL" id="WKW16068.1"/>
    </source>
</evidence>